<accession>A0ABT4MMV3</accession>
<dbReference type="SUPFAM" id="SSF55811">
    <property type="entry name" value="Nudix"/>
    <property type="match status" value="1"/>
</dbReference>
<evidence type="ECO:0000256" key="1">
    <source>
        <dbReference type="SAM" id="MobiDB-lite"/>
    </source>
</evidence>
<feature type="region of interest" description="Disordered" evidence="1">
    <location>
        <begin position="191"/>
        <end position="218"/>
    </location>
</feature>
<dbReference type="InterPro" id="IPR036390">
    <property type="entry name" value="WH_DNA-bd_sf"/>
</dbReference>
<dbReference type="InterPro" id="IPR054105">
    <property type="entry name" value="WHD_NrtR"/>
</dbReference>
<dbReference type="GO" id="GO:0016787">
    <property type="term" value="F:hydrolase activity"/>
    <property type="evidence" value="ECO:0007669"/>
    <property type="project" value="UniProtKB-KW"/>
</dbReference>
<dbReference type="EMBL" id="JAPWIJ010000009">
    <property type="protein sequence ID" value="MCZ4521071.1"/>
    <property type="molecule type" value="Genomic_DNA"/>
</dbReference>
<dbReference type="Gene3D" id="1.10.10.10">
    <property type="entry name" value="Winged helix-like DNA-binding domain superfamily/Winged helix DNA-binding domain"/>
    <property type="match status" value="1"/>
</dbReference>
<dbReference type="Proteomes" id="UP001081071">
    <property type="component" value="Unassembled WGS sequence"/>
</dbReference>
<dbReference type="SUPFAM" id="SSF46785">
    <property type="entry name" value="Winged helix' DNA-binding domain"/>
    <property type="match status" value="1"/>
</dbReference>
<dbReference type="InterPro" id="IPR015797">
    <property type="entry name" value="NUDIX_hydrolase-like_dom_sf"/>
</dbReference>
<dbReference type="Gene3D" id="3.90.79.10">
    <property type="entry name" value="Nucleoside Triphosphate Pyrophosphohydrolase"/>
    <property type="match status" value="1"/>
</dbReference>
<organism evidence="3 4">
    <name type="scientific">Rhodococcus ruber</name>
    <dbReference type="NCBI Taxonomy" id="1830"/>
    <lineage>
        <taxon>Bacteria</taxon>
        <taxon>Bacillati</taxon>
        <taxon>Actinomycetota</taxon>
        <taxon>Actinomycetes</taxon>
        <taxon>Mycobacteriales</taxon>
        <taxon>Nocardiaceae</taxon>
        <taxon>Rhodococcus</taxon>
    </lineage>
</organism>
<reference evidence="3" key="1">
    <citation type="submission" date="2022-12" db="EMBL/GenBank/DDBJ databases">
        <authorList>
            <person name="Krivoruchko A.V."/>
            <person name="Elkin A."/>
        </authorList>
    </citation>
    <scope>NUCLEOTIDE SEQUENCE</scope>
    <source>
        <strain evidence="3">IEGM 1391</strain>
    </source>
</reference>
<keyword evidence="4" id="KW-1185">Reference proteome</keyword>
<dbReference type="Pfam" id="PF21906">
    <property type="entry name" value="WHD_NrtR"/>
    <property type="match status" value="1"/>
</dbReference>
<feature type="domain" description="NrtR DNA-binding winged helix" evidence="2">
    <location>
        <begin position="153"/>
        <end position="207"/>
    </location>
</feature>
<evidence type="ECO:0000313" key="3">
    <source>
        <dbReference type="EMBL" id="MCZ4521071.1"/>
    </source>
</evidence>
<keyword evidence="3" id="KW-0378">Hydrolase</keyword>
<gene>
    <name evidence="3" type="ORF">O4220_21375</name>
</gene>
<sequence length="224" mass="24907">MTWQDRDGKALTDYPRPSVAVDVAVLTVRERRLHAVVVPTERGHALPGTFLRPEENLADAADRALRTKSGIVDLTFHQLRMFDAPHRDDRGWVLSMAHSAAVSNRSLSATNEFVLIDRGRPASPLAFDHGEMVTEAVLDLRERYAREVDPALLIDEEFTLLELRELYEIVFDRSLPKDTFRRHVLGSLEGTGTTSAAGGGRPAELYRRLPSPTLPPSAGAFLLD</sequence>
<dbReference type="InterPro" id="IPR036388">
    <property type="entry name" value="WH-like_DNA-bd_sf"/>
</dbReference>
<dbReference type="RefSeq" id="WP_269607493.1">
    <property type="nucleotide sequence ID" value="NZ_JAPWIJ010000009.1"/>
</dbReference>
<dbReference type="CDD" id="cd18873">
    <property type="entry name" value="NUDIX_NadM_like"/>
    <property type="match status" value="1"/>
</dbReference>
<evidence type="ECO:0000259" key="2">
    <source>
        <dbReference type="Pfam" id="PF21906"/>
    </source>
</evidence>
<protein>
    <submittedName>
        <fullName evidence="3">NUDIX hydrolase</fullName>
    </submittedName>
</protein>
<comment type="caution">
    <text evidence="3">The sequence shown here is derived from an EMBL/GenBank/DDBJ whole genome shotgun (WGS) entry which is preliminary data.</text>
</comment>
<evidence type="ECO:0000313" key="4">
    <source>
        <dbReference type="Proteomes" id="UP001081071"/>
    </source>
</evidence>
<name>A0ABT4MMV3_9NOCA</name>
<proteinExistence type="predicted"/>